<reference evidence="6 7" key="1">
    <citation type="journal article" date="2016" name="Nat. Commun.">
        <title>Thousands of microbial genomes shed light on interconnected biogeochemical processes in an aquifer system.</title>
        <authorList>
            <person name="Anantharaman K."/>
            <person name="Brown C.T."/>
            <person name="Hug L.A."/>
            <person name="Sharon I."/>
            <person name="Castelle C.J."/>
            <person name="Probst A.J."/>
            <person name="Thomas B.C."/>
            <person name="Singh A."/>
            <person name="Wilkins M.J."/>
            <person name="Karaoz U."/>
            <person name="Brodie E.L."/>
            <person name="Williams K.H."/>
            <person name="Hubbard S.S."/>
            <person name="Banfield J.F."/>
        </authorList>
    </citation>
    <scope>NUCLEOTIDE SEQUENCE [LARGE SCALE GENOMIC DNA]</scope>
</reference>
<dbReference type="SFLD" id="SFLDG01135">
    <property type="entry name" value="C1.5.6:_HAD__Beta-PGM__Phospha"/>
    <property type="match status" value="1"/>
</dbReference>
<dbReference type="InterPro" id="IPR051600">
    <property type="entry name" value="Beta-PGM-like"/>
</dbReference>
<dbReference type="Pfam" id="PF13419">
    <property type="entry name" value="HAD_2"/>
    <property type="match status" value="1"/>
</dbReference>
<keyword evidence="4" id="KW-0460">Magnesium</keyword>
<dbReference type="InterPro" id="IPR041492">
    <property type="entry name" value="HAD_2"/>
</dbReference>
<dbReference type="SUPFAM" id="SSF56784">
    <property type="entry name" value="HAD-like"/>
    <property type="match status" value="1"/>
</dbReference>
<evidence type="ECO:0000313" key="7">
    <source>
        <dbReference type="Proteomes" id="UP000179279"/>
    </source>
</evidence>
<gene>
    <name evidence="6" type="ORF">A3A57_00880</name>
</gene>
<evidence type="ECO:0000256" key="5">
    <source>
        <dbReference type="ARBA" id="ARBA00023277"/>
    </source>
</evidence>
<evidence type="ECO:0000256" key="2">
    <source>
        <dbReference type="ARBA" id="ARBA00006171"/>
    </source>
</evidence>
<dbReference type="SFLD" id="SFLDG01129">
    <property type="entry name" value="C1.5:_HAD__Beta-PGM__Phosphata"/>
    <property type="match status" value="1"/>
</dbReference>
<comment type="cofactor">
    <cofactor evidence="1">
        <name>Mg(2+)</name>
        <dbReference type="ChEBI" id="CHEBI:18420"/>
    </cofactor>
</comment>
<evidence type="ECO:0000313" key="6">
    <source>
        <dbReference type="EMBL" id="OGY30606.1"/>
    </source>
</evidence>
<dbReference type="InterPro" id="IPR036412">
    <property type="entry name" value="HAD-like_sf"/>
</dbReference>
<dbReference type="Proteomes" id="UP000179279">
    <property type="component" value="Unassembled WGS sequence"/>
</dbReference>
<dbReference type="InterPro" id="IPR023198">
    <property type="entry name" value="PGP-like_dom2"/>
</dbReference>
<comment type="caution">
    <text evidence="6">The sequence shown here is derived from an EMBL/GenBank/DDBJ whole genome shotgun (WGS) entry which is preliminary data.</text>
</comment>
<dbReference type="GO" id="GO:0003824">
    <property type="term" value="F:catalytic activity"/>
    <property type="evidence" value="ECO:0007669"/>
    <property type="project" value="UniProtKB-ARBA"/>
</dbReference>
<organism evidence="6 7">
    <name type="scientific">Candidatus Woykebacteria bacterium RIFCSPLOWO2_01_FULL_41_12</name>
    <dbReference type="NCBI Taxonomy" id="1802604"/>
    <lineage>
        <taxon>Bacteria</taxon>
        <taxon>Candidatus Woykeibacteriota</taxon>
    </lineage>
</organism>
<dbReference type="AlphaFoldDB" id="A0A1G1WS66"/>
<evidence type="ECO:0000256" key="4">
    <source>
        <dbReference type="ARBA" id="ARBA00022842"/>
    </source>
</evidence>
<evidence type="ECO:0000256" key="3">
    <source>
        <dbReference type="ARBA" id="ARBA00022723"/>
    </source>
</evidence>
<evidence type="ECO:0000256" key="1">
    <source>
        <dbReference type="ARBA" id="ARBA00001946"/>
    </source>
</evidence>
<keyword evidence="5" id="KW-0119">Carbohydrate metabolism</keyword>
<accession>A0A1G1WS66</accession>
<evidence type="ECO:0008006" key="8">
    <source>
        <dbReference type="Google" id="ProtNLM"/>
    </source>
</evidence>
<dbReference type="PANTHER" id="PTHR46193">
    <property type="entry name" value="6-PHOSPHOGLUCONATE PHOSPHATASE"/>
    <property type="match status" value="1"/>
</dbReference>
<comment type="similarity">
    <text evidence="2">Belongs to the HAD-like hydrolase superfamily. CbbY/CbbZ/Gph/YieH family.</text>
</comment>
<dbReference type="InterPro" id="IPR023214">
    <property type="entry name" value="HAD_sf"/>
</dbReference>
<dbReference type="EMBL" id="MHDA01000047">
    <property type="protein sequence ID" value="OGY30606.1"/>
    <property type="molecule type" value="Genomic_DNA"/>
</dbReference>
<dbReference type="InterPro" id="IPR006439">
    <property type="entry name" value="HAD-SF_hydro_IA"/>
</dbReference>
<keyword evidence="3" id="KW-0479">Metal-binding</keyword>
<protein>
    <recommendedName>
        <fullName evidence="8">HAD family phosphatase</fullName>
    </recommendedName>
</protein>
<dbReference type="Gene3D" id="3.40.50.1000">
    <property type="entry name" value="HAD superfamily/HAD-like"/>
    <property type="match status" value="1"/>
</dbReference>
<dbReference type="Gene3D" id="1.10.150.240">
    <property type="entry name" value="Putative phosphatase, domain 2"/>
    <property type="match status" value="1"/>
</dbReference>
<dbReference type="NCBIfam" id="TIGR01509">
    <property type="entry name" value="HAD-SF-IA-v3"/>
    <property type="match status" value="1"/>
</dbReference>
<dbReference type="PROSITE" id="PS01228">
    <property type="entry name" value="COF_1"/>
    <property type="match status" value="1"/>
</dbReference>
<name>A0A1G1WS66_9BACT</name>
<dbReference type="PANTHER" id="PTHR46193:SF18">
    <property type="entry name" value="HEXITOL PHOSPHATASE B"/>
    <property type="match status" value="1"/>
</dbReference>
<dbReference type="PRINTS" id="PR00413">
    <property type="entry name" value="HADHALOGNASE"/>
</dbReference>
<sequence length="213" mass="24013">MKAVIFDLDGTIVNNIPFHAQAFLEFARDKNTHLTVGEYYRKIQGRINKEIIPTLFGKKLSKEKIKKYASEKEAIYRRLYQNVIPMPGLFDLFKKIKESRLKLALATSAPFENVGHVLGELNIKDVFDVQVNGDHVNKGKPDPEIYLKTLEKLGVEPNECLVFEDSIPGIRAAKAAGMKVIAITTSHPPEKLKEADAAIDDFTEINLQKYLAD</sequence>
<proteinExistence type="inferred from homology"/>
<dbReference type="GO" id="GO:0046872">
    <property type="term" value="F:metal ion binding"/>
    <property type="evidence" value="ECO:0007669"/>
    <property type="project" value="UniProtKB-KW"/>
</dbReference>
<dbReference type="SFLD" id="SFLDS00003">
    <property type="entry name" value="Haloacid_Dehalogenase"/>
    <property type="match status" value="1"/>
</dbReference>